<evidence type="ECO:0000259" key="1">
    <source>
        <dbReference type="PROSITE" id="PS51186"/>
    </source>
</evidence>
<organism evidence="2 3">
    <name type="scientific">Furfurilactobacillus rossiae DSM 15814</name>
    <dbReference type="NCBI Taxonomy" id="1114972"/>
    <lineage>
        <taxon>Bacteria</taxon>
        <taxon>Bacillati</taxon>
        <taxon>Bacillota</taxon>
        <taxon>Bacilli</taxon>
        <taxon>Lactobacillales</taxon>
        <taxon>Lactobacillaceae</taxon>
        <taxon>Furfurilactobacillus</taxon>
    </lineage>
</organism>
<dbReference type="Pfam" id="PF00583">
    <property type="entry name" value="Acetyltransf_1"/>
    <property type="match status" value="1"/>
</dbReference>
<protein>
    <submittedName>
        <fullName evidence="2">Acetyltransferase</fullName>
    </submittedName>
</protein>
<dbReference type="OrthoDB" id="9796171at2"/>
<dbReference type="SUPFAM" id="SSF55729">
    <property type="entry name" value="Acyl-CoA N-acyltransferases (Nat)"/>
    <property type="match status" value="1"/>
</dbReference>
<reference evidence="2 3" key="1">
    <citation type="journal article" date="2015" name="Genome Announc.">
        <title>Expanding the biotechnology potential of lactobacilli through comparative genomics of 213 strains and associated genera.</title>
        <authorList>
            <person name="Sun Z."/>
            <person name="Harris H.M."/>
            <person name="McCann A."/>
            <person name="Guo C."/>
            <person name="Argimon S."/>
            <person name="Zhang W."/>
            <person name="Yang X."/>
            <person name="Jeffery I.B."/>
            <person name="Cooney J.C."/>
            <person name="Kagawa T.F."/>
            <person name="Liu W."/>
            <person name="Song Y."/>
            <person name="Salvetti E."/>
            <person name="Wrobel A."/>
            <person name="Rasinkangas P."/>
            <person name="Parkhill J."/>
            <person name="Rea M.C."/>
            <person name="O'Sullivan O."/>
            <person name="Ritari J."/>
            <person name="Douillard F.P."/>
            <person name="Paul Ross R."/>
            <person name="Yang R."/>
            <person name="Briner A.E."/>
            <person name="Felis G.E."/>
            <person name="de Vos W.M."/>
            <person name="Barrangou R."/>
            <person name="Klaenhammer T.R."/>
            <person name="Caufield P.W."/>
            <person name="Cui Y."/>
            <person name="Zhang H."/>
            <person name="O'Toole P.W."/>
        </authorList>
    </citation>
    <scope>NUCLEOTIDE SEQUENCE [LARGE SCALE GENOMIC DNA]</scope>
    <source>
        <strain evidence="2 3">DSM 15814</strain>
    </source>
</reference>
<dbReference type="CDD" id="cd04301">
    <property type="entry name" value="NAT_SF"/>
    <property type="match status" value="1"/>
</dbReference>
<comment type="caution">
    <text evidence="2">The sequence shown here is derived from an EMBL/GenBank/DDBJ whole genome shotgun (WGS) entry which is preliminary data.</text>
</comment>
<dbReference type="PROSITE" id="PS51186">
    <property type="entry name" value="GNAT"/>
    <property type="match status" value="1"/>
</dbReference>
<dbReference type="PATRIC" id="fig|1114972.6.peg.1923"/>
<dbReference type="InterPro" id="IPR016181">
    <property type="entry name" value="Acyl_CoA_acyltransferase"/>
</dbReference>
<dbReference type="RefSeq" id="WP_017261499.1">
    <property type="nucleotide sequence ID" value="NZ_AUAW01000020.1"/>
</dbReference>
<dbReference type="EMBL" id="AZFF01000035">
    <property type="protein sequence ID" value="KRL52576.1"/>
    <property type="molecule type" value="Genomic_DNA"/>
</dbReference>
<gene>
    <name evidence="2" type="ORF">FD35_GL001885</name>
</gene>
<name>A0A0R1R5C8_9LACO</name>
<dbReference type="InterPro" id="IPR000182">
    <property type="entry name" value="GNAT_dom"/>
</dbReference>
<dbReference type="AlphaFoldDB" id="A0A0R1R5C8"/>
<keyword evidence="3" id="KW-1185">Reference proteome</keyword>
<dbReference type="GO" id="GO:0016747">
    <property type="term" value="F:acyltransferase activity, transferring groups other than amino-acyl groups"/>
    <property type="evidence" value="ECO:0007669"/>
    <property type="project" value="InterPro"/>
</dbReference>
<dbReference type="Gene3D" id="3.40.630.30">
    <property type="match status" value="1"/>
</dbReference>
<evidence type="ECO:0000313" key="3">
    <source>
        <dbReference type="Proteomes" id="UP000051999"/>
    </source>
</evidence>
<proteinExistence type="predicted"/>
<dbReference type="STRING" id="1114972.FD35_GL001885"/>
<evidence type="ECO:0000313" key="2">
    <source>
        <dbReference type="EMBL" id="KRL52576.1"/>
    </source>
</evidence>
<dbReference type="Proteomes" id="UP000051999">
    <property type="component" value="Unassembled WGS sequence"/>
</dbReference>
<keyword evidence="2" id="KW-0808">Transferase</keyword>
<feature type="domain" description="N-acetyltransferase" evidence="1">
    <location>
        <begin position="16"/>
        <end position="159"/>
    </location>
</feature>
<dbReference type="eggNOG" id="COG2153">
    <property type="taxonomic scope" value="Bacteria"/>
</dbReference>
<accession>A0A0R1R5C8</accession>
<sequence length="162" mass="18562">MSLFHWGKKKEEKPELDIEQLKGTDGKVYEDAVSVRLAVFVDEQGIDKELELDGHDEDATHYVGYDHGTPVVTARVKALDDDLLQIQRVATIDWARHRGYAVALINQITADAKENGFKTLYLEAQETAISFYAKQSFEAYGQPFLEANIWHRKMTKELYPEE</sequence>